<dbReference type="EMBL" id="STFF01000007">
    <property type="protein sequence ID" value="THU34832.1"/>
    <property type="molecule type" value="Genomic_DNA"/>
</dbReference>
<dbReference type="RefSeq" id="WP_136579475.1">
    <property type="nucleotide sequence ID" value="NZ_STFF01000007.1"/>
</dbReference>
<feature type="signal peptide" evidence="1">
    <location>
        <begin position="1"/>
        <end position="18"/>
    </location>
</feature>
<dbReference type="InterPro" id="IPR036249">
    <property type="entry name" value="Thioredoxin-like_sf"/>
</dbReference>
<dbReference type="PROSITE" id="PS51352">
    <property type="entry name" value="THIOREDOXIN_2"/>
    <property type="match status" value="1"/>
</dbReference>
<protein>
    <submittedName>
        <fullName evidence="3">Thioredoxin family protein</fullName>
    </submittedName>
</protein>
<keyword evidence="4" id="KW-1185">Reference proteome</keyword>
<dbReference type="Pfam" id="PF08534">
    <property type="entry name" value="Redoxin"/>
    <property type="match status" value="1"/>
</dbReference>
<dbReference type="PANTHER" id="PTHR43640:SF1">
    <property type="entry name" value="THIOREDOXIN-DEPENDENT PEROXIREDOXIN"/>
    <property type="match status" value="1"/>
</dbReference>
<dbReference type="AlphaFoldDB" id="A0A4S8HPA7"/>
<reference evidence="3 4" key="1">
    <citation type="submission" date="2019-04" db="EMBL/GenBank/DDBJ databases">
        <title>Niastella caeni sp. nov., isolated from activated sludge.</title>
        <authorList>
            <person name="Sheng M."/>
        </authorList>
    </citation>
    <scope>NUCLEOTIDE SEQUENCE [LARGE SCALE GENOMIC DNA]</scope>
    <source>
        <strain evidence="3 4">HX-2-15</strain>
    </source>
</reference>
<keyword evidence="1" id="KW-0732">Signal</keyword>
<sequence>MKKILISLLLLPAMVVLSFTMEDPLPLGSAIPKTENKLKDISGREVTLKDAMKENGLLVMFSCNTCPVVINNQARTKEICQFAAKKSIGVVLLNSNEANRKSSESLNAMQDYAKGQGYNWYYAEDKNNELADAFGATRTPEVFLFDKTGKLVYHGAMDDSPSDAASVKRNHLKEAINETLAGKEVSVKQSKSVGCSIKRIS</sequence>
<name>A0A4S8HPA7_9BACT</name>
<dbReference type="GO" id="GO:0016491">
    <property type="term" value="F:oxidoreductase activity"/>
    <property type="evidence" value="ECO:0007669"/>
    <property type="project" value="InterPro"/>
</dbReference>
<dbReference type="Gene3D" id="3.40.30.10">
    <property type="entry name" value="Glutaredoxin"/>
    <property type="match status" value="1"/>
</dbReference>
<evidence type="ECO:0000313" key="4">
    <source>
        <dbReference type="Proteomes" id="UP000306918"/>
    </source>
</evidence>
<dbReference type="PANTHER" id="PTHR43640">
    <property type="entry name" value="OS07G0260300 PROTEIN"/>
    <property type="match status" value="1"/>
</dbReference>
<organism evidence="3 4">
    <name type="scientific">Niastella caeni</name>
    <dbReference type="NCBI Taxonomy" id="2569763"/>
    <lineage>
        <taxon>Bacteria</taxon>
        <taxon>Pseudomonadati</taxon>
        <taxon>Bacteroidota</taxon>
        <taxon>Chitinophagia</taxon>
        <taxon>Chitinophagales</taxon>
        <taxon>Chitinophagaceae</taxon>
        <taxon>Niastella</taxon>
    </lineage>
</organism>
<dbReference type="CDD" id="cd02969">
    <property type="entry name" value="PRX_like1"/>
    <property type="match status" value="1"/>
</dbReference>
<evidence type="ECO:0000259" key="2">
    <source>
        <dbReference type="PROSITE" id="PS51352"/>
    </source>
</evidence>
<evidence type="ECO:0000313" key="3">
    <source>
        <dbReference type="EMBL" id="THU34832.1"/>
    </source>
</evidence>
<feature type="domain" description="Thioredoxin" evidence="2">
    <location>
        <begin position="25"/>
        <end position="177"/>
    </location>
</feature>
<evidence type="ECO:0000256" key="1">
    <source>
        <dbReference type="SAM" id="SignalP"/>
    </source>
</evidence>
<dbReference type="SUPFAM" id="SSF52833">
    <property type="entry name" value="Thioredoxin-like"/>
    <property type="match status" value="1"/>
</dbReference>
<dbReference type="InterPro" id="IPR013740">
    <property type="entry name" value="Redoxin"/>
</dbReference>
<dbReference type="Proteomes" id="UP000306918">
    <property type="component" value="Unassembled WGS sequence"/>
</dbReference>
<dbReference type="InterPro" id="IPR013766">
    <property type="entry name" value="Thioredoxin_domain"/>
</dbReference>
<proteinExistence type="predicted"/>
<gene>
    <name evidence="3" type="ORF">FAM09_22825</name>
</gene>
<comment type="caution">
    <text evidence="3">The sequence shown here is derived from an EMBL/GenBank/DDBJ whole genome shotgun (WGS) entry which is preliminary data.</text>
</comment>
<feature type="chain" id="PRO_5021001223" evidence="1">
    <location>
        <begin position="19"/>
        <end position="201"/>
    </location>
</feature>
<dbReference type="OrthoDB" id="9809746at2"/>
<accession>A0A4S8HPA7</accession>
<dbReference type="InterPro" id="IPR047262">
    <property type="entry name" value="PRX-like1"/>
</dbReference>